<evidence type="ECO:0000256" key="11">
    <source>
        <dbReference type="ARBA" id="ARBA00049494"/>
    </source>
</evidence>
<evidence type="ECO:0000313" key="13">
    <source>
        <dbReference type="EMBL" id="MFK2825754.1"/>
    </source>
</evidence>
<dbReference type="Pfam" id="PF06574">
    <property type="entry name" value="FAD_syn"/>
    <property type="match status" value="1"/>
</dbReference>
<evidence type="ECO:0000256" key="10">
    <source>
        <dbReference type="ARBA" id="ARBA00022840"/>
    </source>
</evidence>
<keyword evidence="7" id="KW-0548">Nucleotidyltransferase</keyword>
<protein>
    <recommendedName>
        <fullName evidence="3">FAD synthase</fullName>
        <ecNumber evidence="3">2.7.7.2</ecNumber>
    </recommendedName>
</protein>
<evidence type="ECO:0000256" key="2">
    <source>
        <dbReference type="ARBA" id="ARBA00010214"/>
    </source>
</evidence>
<evidence type="ECO:0000256" key="4">
    <source>
        <dbReference type="ARBA" id="ARBA00022630"/>
    </source>
</evidence>
<comment type="similarity">
    <text evidence="2">Belongs to the RibF family.</text>
</comment>
<comment type="pathway">
    <text evidence="1">Cofactor biosynthesis; FAD biosynthesis; FAD from FMN: step 1/1.</text>
</comment>
<accession>A0ABW8IAL2</accession>
<evidence type="ECO:0000256" key="5">
    <source>
        <dbReference type="ARBA" id="ARBA00022643"/>
    </source>
</evidence>
<dbReference type="InterPro" id="IPR014729">
    <property type="entry name" value="Rossmann-like_a/b/a_fold"/>
</dbReference>
<dbReference type="Gene3D" id="3.40.50.620">
    <property type="entry name" value="HUPs"/>
    <property type="match status" value="1"/>
</dbReference>
<keyword evidence="5" id="KW-0288">FMN</keyword>
<evidence type="ECO:0000256" key="8">
    <source>
        <dbReference type="ARBA" id="ARBA00022741"/>
    </source>
</evidence>
<evidence type="ECO:0000256" key="3">
    <source>
        <dbReference type="ARBA" id="ARBA00012393"/>
    </source>
</evidence>
<reference evidence="13 14" key="1">
    <citation type="submission" date="2023-07" db="EMBL/GenBank/DDBJ databases">
        <title>Bacillus lucianemedeirus sp. nov, a new species isolated from an immunobiological production facility.</title>
        <authorList>
            <person name="Costa L.V."/>
            <person name="Miranda R.V.S.L."/>
            <person name="Brandao M.L.L."/>
            <person name="Reis C.M.F."/>
            <person name="Frazao A.M."/>
            <person name="Cruz F.V."/>
            <person name="Baio P.V.P."/>
            <person name="Veras J.F.C."/>
            <person name="Ramos J.N."/>
            <person name="Vieira V."/>
        </authorList>
    </citation>
    <scope>NUCLEOTIDE SEQUENCE [LARGE SCALE GENOMIC DNA]</scope>
    <source>
        <strain evidence="13 14">B190/17</strain>
    </source>
</reference>
<evidence type="ECO:0000256" key="6">
    <source>
        <dbReference type="ARBA" id="ARBA00022679"/>
    </source>
</evidence>
<dbReference type="PANTHER" id="PTHR22749">
    <property type="entry name" value="RIBOFLAVIN KINASE/FMN ADENYLYLTRANSFERASE"/>
    <property type="match status" value="1"/>
</dbReference>
<name>A0ABW8IAL2_9BACI</name>
<dbReference type="EMBL" id="JAUIYO010000005">
    <property type="protein sequence ID" value="MFK2825754.1"/>
    <property type="molecule type" value="Genomic_DNA"/>
</dbReference>
<organism evidence="13 14">
    <name type="scientific">Bacillus lumedeiriae</name>
    <dbReference type="NCBI Taxonomy" id="3058829"/>
    <lineage>
        <taxon>Bacteria</taxon>
        <taxon>Bacillati</taxon>
        <taxon>Bacillota</taxon>
        <taxon>Bacilli</taxon>
        <taxon>Bacillales</taxon>
        <taxon>Bacillaceae</taxon>
        <taxon>Bacillus</taxon>
    </lineage>
</organism>
<feature type="domain" description="FAD synthetase" evidence="12">
    <location>
        <begin position="13"/>
        <end position="155"/>
    </location>
</feature>
<dbReference type="CDD" id="cd02064">
    <property type="entry name" value="FAD_synthetase_N"/>
    <property type="match status" value="1"/>
</dbReference>
<evidence type="ECO:0000256" key="9">
    <source>
        <dbReference type="ARBA" id="ARBA00022827"/>
    </source>
</evidence>
<proteinExistence type="inferred from homology"/>
<dbReference type="RefSeq" id="WP_404316612.1">
    <property type="nucleotide sequence ID" value="NZ_JAUIYO010000005.1"/>
</dbReference>
<dbReference type="InterPro" id="IPR015864">
    <property type="entry name" value="FAD_synthase"/>
</dbReference>
<keyword evidence="14" id="KW-1185">Reference proteome</keyword>
<evidence type="ECO:0000256" key="1">
    <source>
        <dbReference type="ARBA" id="ARBA00004726"/>
    </source>
</evidence>
<evidence type="ECO:0000256" key="7">
    <source>
        <dbReference type="ARBA" id="ARBA00022695"/>
    </source>
</evidence>
<keyword evidence="9" id="KW-0274">FAD</keyword>
<comment type="caution">
    <text evidence="13">The sequence shown here is derived from an EMBL/GenBank/DDBJ whole genome shotgun (WGS) entry which is preliminary data.</text>
</comment>
<evidence type="ECO:0000259" key="12">
    <source>
        <dbReference type="Pfam" id="PF06574"/>
    </source>
</evidence>
<evidence type="ECO:0000313" key="14">
    <source>
        <dbReference type="Proteomes" id="UP001619911"/>
    </source>
</evidence>
<dbReference type="SUPFAM" id="SSF52374">
    <property type="entry name" value="Nucleotidylyl transferase"/>
    <property type="match status" value="1"/>
</dbReference>
<dbReference type="PANTHER" id="PTHR22749:SF6">
    <property type="entry name" value="RIBOFLAVIN KINASE"/>
    <property type="match status" value="1"/>
</dbReference>
<keyword evidence="8" id="KW-0547">Nucleotide-binding</keyword>
<dbReference type="EC" id="2.7.7.2" evidence="3"/>
<gene>
    <name evidence="13" type="ORF">QYG89_08730</name>
</gene>
<sequence length="193" mass="21907">MDIHTPGTLQLPASVLTIGALDGIHRGHQALLVKAKERAEKIGVPFVVYTFDPPPKVFFKRCQQLMSIEEKLNRLEVMGADHVIVGPFDEAFTKKEVPEFIEELQEMNPVEIWEGPNFLFGKNRKGTIEVLRRYFKVEVLQPLMCEQGEMISSTRIRNLLKQGKFSQAVKLMGEERFTTSILGSTYTMKAASH</sequence>
<dbReference type="Proteomes" id="UP001619911">
    <property type="component" value="Unassembled WGS sequence"/>
</dbReference>
<dbReference type="InterPro" id="IPR023468">
    <property type="entry name" value="Riboflavin_kinase"/>
</dbReference>
<keyword evidence="10" id="KW-0067">ATP-binding</keyword>
<keyword evidence="4" id="KW-0285">Flavoprotein</keyword>
<comment type="catalytic activity">
    <reaction evidence="11">
        <text>FMN + ATP + H(+) = FAD + diphosphate</text>
        <dbReference type="Rhea" id="RHEA:17237"/>
        <dbReference type="ChEBI" id="CHEBI:15378"/>
        <dbReference type="ChEBI" id="CHEBI:30616"/>
        <dbReference type="ChEBI" id="CHEBI:33019"/>
        <dbReference type="ChEBI" id="CHEBI:57692"/>
        <dbReference type="ChEBI" id="CHEBI:58210"/>
        <dbReference type="EC" id="2.7.7.2"/>
    </reaction>
</comment>
<keyword evidence="6" id="KW-0808">Transferase</keyword>